<reference evidence="2 3" key="1">
    <citation type="journal article" date="2018" name="Science">
        <title>The opium poppy genome and morphinan production.</title>
        <authorList>
            <person name="Guo L."/>
            <person name="Winzer T."/>
            <person name="Yang X."/>
            <person name="Li Y."/>
            <person name="Ning Z."/>
            <person name="He Z."/>
            <person name="Teodor R."/>
            <person name="Lu Y."/>
            <person name="Bowser T.A."/>
            <person name="Graham I.A."/>
            <person name="Ye K."/>
        </authorList>
    </citation>
    <scope>NUCLEOTIDE SEQUENCE [LARGE SCALE GENOMIC DNA]</scope>
    <source>
        <strain evidence="3">cv. HN1</strain>
        <tissue evidence="2">Leaves</tissue>
    </source>
</reference>
<evidence type="ECO:0008006" key="4">
    <source>
        <dbReference type="Google" id="ProtNLM"/>
    </source>
</evidence>
<keyword evidence="3" id="KW-1185">Reference proteome</keyword>
<gene>
    <name evidence="2" type="ORF">C5167_040834</name>
</gene>
<protein>
    <recommendedName>
        <fullName evidence="4">BED-type domain-containing protein</fullName>
    </recommendedName>
</protein>
<evidence type="ECO:0000256" key="1">
    <source>
        <dbReference type="SAM" id="MobiDB-lite"/>
    </source>
</evidence>
<evidence type="ECO:0000313" key="3">
    <source>
        <dbReference type="Proteomes" id="UP000316621"/>
    </source>
</evidence>
<feature type="region of interest" description="Disordered" evidence="1">
    <location>
        <begin position="210"/>
        <end position="231"/>
    </location>
</feature>
<sequence length="637" mass="72167">MTQQATDEEDPCNASTSNTKRDIAWEWAISVNRRVKCKLCGHEMSTIFRFKDHLLRIPGEVRPCPSTTPEIMNKVAESRKLKIQKKTDKKRIRKFFGDLDQIMEQSDVELDGGNVRASKKIVTKRKFHVVSDVRGPLDLLVKSDPAKQKTIQELQPAKKQLKLEAWDAIGAWQTEQKLLRKTNRDCEGAATDPIEIRDSKLKKKVMEEHDRSLDVTGIQPPATDDTPDTIGRKMENVERAEKSGEPESLTGITETVVESEILEHYKSKCFELSVELENQKVEFTKLQGKLAEVEETRKTAGTDESERTPADATECWRKMFSDLAETMESRILDLEKIVLRMDDKISTVEGCVESRISKLESLVLRSGKESSILRCVQLRHSEKMESEVQGSQNDVSQRCEKQTDENGSKDSDAYECKTKEKVLNVYDADCLRVSSEGENVGERKGWGCSEERPSQHGSSSQDHLEMSTEPFVNFVSDDDSVEILGEFEVSDGSTDSEGSLGVCMDMLAMKYRNTNEDKEIKWEFEADMLSSFEEDHELCMKAVCALYRQQISEGKGLLHNSDALRCTTLAKFLMNEDCEGDLNKSVKELEIFDSKGVEDCKRLARRYSTQLFSIYENGKDPFFLPATTASHGDETAK</sequence>
<feature type="compositionally biased region" description="Basic and acidic residues" evidence="1">
    <location>
        <begin position="397"/>
        <end position="412"/>
    </location>
</feature>
<feature type="region of interest" description="Disordered" evidence="1">
    <location>
        <begin position="383"/>
        <end position="412"/>
    </location>
</feature>
<dbReference type="Proteomes" id="UP000316621">
    <property type="component" value="Chromosome 1"/>
</dbReference>
<evidence type="ECO:0000313" key="2">
    <source>
        <dbReference type="EMBL" id="RZC47885.1"/>
    </source>
</evidence>
<feature type="compositionally biased region" description="Basic and acidic residues" evidence="1">
    <location>
        <begin position="440"/>
        <end position="454"/>
    </location>
</feature>
<proteinExistence type="predicted"/>
<name>A0A4Y7IK90_PAPSO</name>
<dbReference type="OrthoDB" id="1932651at2759"/>
<accession>A0A4Y7IK90</accession>
<organism evidence="2 3">
    <name type="scientific">Papaver somniferum</name>
    <name type="common">Opium poppy</name>
    <dbReference type="NCBI Taxonomy" id="3469"/>
    <lineage>
        <taxon>Eukaryota</taxon>
        <taxon>Viridiplantae</taxon>
        <taxon>Streptophyta</taxon>
        <taxon>Embryophyta</taxon>
        <taxon>Tracheophyta</taxon>
        <taxon>Spermatophyta</taxon>
        <taxon>Magnoliopsida</taxon>
        <taxon>Ranunculales</taxon>
        <taxon>Papaveraceae</taxon>
        <taxon>Papaveroideae</taxon>
        <taxon>Papaver</taxon>
    </lineage>
</organism>
<dbReference type="PANTHER" id="PTHR34380:SF1">
    <property type="entry name" value="OS01G0221300 PROTEIN"/>
    <property type="match status" value="1"/>
</dbReference>
<dbReference type="AlphaFoldDB" id="A0A4Y7IK90"/>
<dbReference type="EMBL" id="CM010715">
    <property type="protein sequence ID" value="RZC47885.1"/>
    <property type="molecule type" value="Genomic_DNA"/>
</dbReference>
<feature type="region of interest" description="Disordered" evidence="1">
    <location>
        <begin position="439"/>
        <end position="462"/>
    </location>
</feature>
<dbReference type="Gramene" id="RZC47885">
    <property type="protein sequence ID" value="RZC47885"/>
    <property type="gene ID" value="C5167_040834"/>
</dbReference>
<dbReference type="PANTHER" id="PTHR34380">
    <property type="entry name" value="BNAA03G12380D PROTEIN"/>
    <property type="match status" value="1"/>
</dbReference>